<organism evidence="2 3">
    <name type="scientific">Prevotella melaninogenica</name>
    <dbReference type="NCBI Taxonomy" id="28132"/>
    <lineage>
        <taxon>Bacteria</taxon>
        <taxon>Pseudomonadati</taxon>
        <taxon>Bacteroidota</taxon>
        <taxon>Bacteroidia</taxon>
        <taxon>Bacteroidales</taxon>
        <taxon>Prevotellaceae</taxon>
        <taxon>Prevotella</taxon>
    </lineage>
</organism>
<keyword evidence="1" id="KW-0732">Signal</keyword>
<dbReference type="AlphaFoldDB" id="A0A250KJH7"/>
<name>A0A250KJH7_9BACT</name>
<accession>A0A250KJH7</accession>
<dbReference type="RefSeq" id="WP_120175509.1">
    <property type="nucleotide sequence ID" value="NZ_AP018050.1"/>
</dbReference>
<reference evidence="2 3" key="1">
    <citation type="submission" date="2017-05" db="EMBL/GenBank/DDBJ databases">
        <title>whole genome sequence of Prevotella melaninogenica GAI 07411.</title>
        <authorList>
            <person name="Kondo Y."/>
            <person name="Hoshino T."/>
        </authorList>
    </citation>
    <scope>NUCLEOTIDE SEQUENCE [LARGE SCALE GENOMIC DNA]</scope>
    <source>
        <strain evidence="2 3">GAI 07411</strain>
    </source>
</reference>
<gene>
    <name evidence="2" type="ORF">PMEL_200285</name>
</gene>
<dbReference type="PROSITE" id="PS51257">
    <property type="entry name" value="PROKAR_LIPOPROTEIN"/>
    <property type="match status" value="1"/>
</dbReference>
<feature type="signal peptide" evidence="1">
    <location>
        <begin position="1"/>
        <end position="20"/>
    </location>
</feature>
<dbReference type="Proteomes" id="UP000267517">
    <property type="component" value="Chromosome II"/>
</dbReference>
<dbReference type="EMBL" id="AP018050">
    <property type="protein sequence ID" value="BBA29762.1"/>
    <property type="molecule type" value="Genomic_DNA"/>
</dbReference>
<evidence type="ECO:0000313" key="2">
    <source>
        <dbReference type="EMBL" id="BBA29762.1"/>
    </source>
</evidence>
<evidence type="ECO:0000256" key="1">
    <source>
        <dbReference type="SAM" id="SignalP"/>
    </source>
</evidence>
<evidence type="ECO:0008006" key="4">
    <source>
        <dbReference type="Google" id="ProtNLM"/>
    </source>
</evidence>
<evidence type="ECO:0000313" key="3">
    <source>
        <dbReference type="Proteomes" id="UP000267517"/>
    </source>
</evidence>
<proteinExistence type="predicted"/>
<protein>
    <recommendedName>
        <fullName evidence="4">Lipoprotein</fullName>
    </recommendedName>
</protein>
<feature type="chain" id="PRO_5013213484" description="Lipoprotein" evidence="1">
    <location>
        <begin position="21"/>
        <end position="398"/>
    </location>
</feature>
<sequence>MKRTLIIVSLLATLLFSACDQRNTIDVYETNSTPDLSNPVIQKLTNVSWYKGGSLENTTVWTTTKFKDKASSPFESMLYSMAWIGMELHRDGTSTLLFRPPFGESTYIFCQGKWKVSETEKNTVIIDTKIPVGYTNIKLKVKNIEAKDNVSILTASLDFGDRILMLDFYNNTSIYGDEPDNYYPGIGKSTSQDWFSTMKVQHDKLAESDFLNTSWETIGYKTENKDEVDDKSELSMRTLHIDDLLTKTPAFFFGLKFSFAENHKAFIQSPTLMKDLYHKNWSEIEEEKYPVVTANWRIDGSRLIVETDELPYTSFGETMFNLITDKTQAVFWPSKTPDKGVYLWRHFYYIFEVIKHTDKGNWYRITSPEETHYVFMLKTSMPDVSKFVGVKNAVSKLN</sequence>
<dbReference type="OrthoDB" id="1074947at2"/>